<evidence type="ECO:0008006" key="4">
    <source>
        <dbReference type="Google" id="ProtNLM"/>
    </source>
</evidence>
<dbReference type="AlphaFoldDB" id="A0A0R1J195"/>
<organism evidence="2 3">
    <name type="scientific">Companilactobacillus tucceti DSM 20183</name>
    <dbReference type="NCBI Taxonomy" id="1423811"/>
    <lineage>
        <taxon>Bacteria</taxon>
        <taxon>Bacillati</taxon>
        <taxon>Bacillota</taxon>
        <taxon>Bacilli</taxon>
        <taxon>Lactobacillales</taxon>
        <taxon>Lactobacillaceae</taxon>
        <taxon>Companilactobacillus</taxon>
    </lineage>
</organism>
<dbReference type="RefSeq" id="WP_057764458.1">
    <property type="nucleotide sequence ID" value="NZ_AZDG01000004.1"/>
</dbReference>
<dbReference type="PATRIC" id="fig|1423811.3.peg.1525"/>
<reference evidence="2 3" key="1">
    <citation type="journal article" date="2015" name="Genome Announc.">
        <title>Expanding the biotechnology potential of lactobacilli through comparative genomics of 213 strains and associated genera.</title>
        <authorList>
            <person name="Sun Z."/>
            <person name="Harris H.M."/>
            <person name="McCann A."/>
            <person name="Guo C."/>
            <person name="Argimon S."/>
            <person name="Zhang W."/>
            <person name="Yang X."/>
            <person name="Jeffery I.B."/>
            <person name="Cooney J.C."/>
            <person name="Kagawa T.F."/>
            <person name="Liu W."/>
            <person name="Song Y."/>
            <person name="Salvetti E."/>
            <person name="Wrobel A."/>
            <person name="Rasinkangas P."/>
            <person name="Parkhill J."/>
            <person name="Rea M.C."/>
            <person name="O'Sullivan O."/>
            <person name="Ritari J."/>
            <person name="Douillard F.P."/>
            <person name="Paul Ross R."/>
            <person name="Yang R."/>
            <person name="Briner A.E."/>
            <person name="Felis G.E."/>
            <person name="de Vos W.M."/>
            <person name="Barrangou R."/>
            <person name="Klaenhammer T.R."/>
            <person name="Caufield P.W."/>
            <person name="Cui Y."/>
            <person name="Zhang H."/>
            <person name="O'Toole P.W."/>
        </authorList>
    </citation>
    <scope>NUCLEOTIDE SEQUENCE [LARGE SCALE GENOMIC DNA]</scope>
    <source>
        <strain evidence="2 3">DSM 20183</strain>
    </source>
</reference>
<evidence type="ECO:0000256" key="1">
    <source>
        <dbReference type="SAM" id="SignalP"/>
    </source>
</evidence>
<dbReference type="Proteomes" id="UP000050929">
    <property type="component" value="Unassembled WGS sequence"/>
</dbReference>
<proteinExistence type="predicted"/>
<feature type="signal peptide" evidence="1">
    <location>
        <begin position="1"/>
        <end position="33"/>
    </location>
</feature>
<keyword evidence="1" id="KW-0732">Signal</keyword>
<gene>
    <name evidence="2" type="ORF">FC72_GL001500</name>
</gene>
<keyword evidence="3" id="KW-1185">Reference proteome</keyword>
<sequence>MKKSIKYSGIICATLLFASPVFTPLVQSTEVYADESDGQATNIDVSRLKSIANEFTSGNVRKAFYPDLVNLLNLSGGIVPLDGDTYFVFDYDSFSNITNSTLPYSDEEYLTNNDIFIGLKIYDSNGKQVTTEDELRNLQDNKSDFSMDVDFLYHKGNEPGRVEGKKGLKFNVLENPTTSVNLSYKSKITIKEGTPIKRIVNVSPVENTSEIDNLKKYVSPRLTDTSKDGNNRSIYLPYFIKTERPSFYATSKKDAREFEPMSSDVLKKDRPELFNEEGFMDHVVPIDDMGDTFKAGTYYRLIALSFGEIVYGEWAPYHFDQTEGSRLLSNVSSTSLSDSDRDNKLKFTVNGKPLRKAISDLDMDIIPYNYLELVQEVDVVPDKPTPSKDNTNSNENTMISGIVTTHKDAKHYALYNDDNKKVTNRSLMANSSWKTDKLRTVNGVKQYRVSTHEWVNASDVDFIADGVITENMTVKNLSTPKEISLATNHKTYALQNSKKEVSKVRALSGGTNWKVDKIGTDMPNIECFTRCTRCYKP</sequence>
<comment type="caution">
    <text evidence="2">The sequence shown here is derived from an EMBL/GenBank/DDBJ whole genome shotgun (WGS) entry which is preliminary data.</text>
</comment>
<evidence type="ECO:0000313" key="3">
    <source>
        <dbReference type="Proteomes" id="UP000050929"/>
    </source>
</evidence>
<protein>
    <recommendedName>
        <fullName evidence="4">Surface layer protein A domain-containing protein</fullName>
    </recommendedName>
</protein>
<dbReference type="EMBL" id="AZDG01000004">
    <property type="protein sequence ID" value="KRK65125.1"/>
    <property type="molecule type" value="Genomic_DNA"/>
</dbReference>
<accession>A0A0R1J195</accession>
<evidence type="ECO:0000313" key="2">
    <source>
        <dbReference type="EMBL" id="KRK65125.1"/>
    </source>
</evidence>
<name>A0A0R1J195_9LACO</name>
<feature type="chain" id="PRO_5006405789" description="Surface layer protein A domain-containing protein" evidence="1">
    <location>
        <begin position="34"/>
        <end position="537"/>
    </location>
</feature>
<dbReference type="OrthoDB" id="2280924at2"/>